<dbReference type="EnsemblMetazoa" id="tetur31g00040.1">
    <property type="protein sequence ID" value="tetur31g00040.1"/>
    <property type="gene ID" value="tetur31g00040"/>
</dbReference>
<reference evidence="2" key="1">
    <citation type="submission" date="2011-08" db="EMBL/GenBank/DDBJ databases">
        <authorList>
            <person name="Rombauts S."/>
        </authorList>
    </citation>
    <scope>NUCLEOTIDE SEQUENCE</scope>
    <source>
        <strain evidence="2">London</strain>
    </source>
</reference>
<dbReference type="Proteomes" id="UP000015104">
    <property type="component" value="Unassembled WGS sequence"/>
</dbReference>
<name>T1L107_TETUR</name>
<evidence type="ECO:0000313" key="2">
    <source>
        <dbReference type="Proteomes" id="UP000015104"/>
    </source>
</evidence>
<dbReference type="EMBL" id="CAEY01000886">
    <property type="status" value="NOT_ANNOTATED_CDS"/>
    <property type="molecule type" value="Genomic_DNA"/>
</dbReference>
<protein>
    <submittedName>
        <fullName evidence="1">Uncharacterized protein</fullName>
    </submittedName>
</protein>
<accession>T1L107</accession>
<evidence type="ECO:0000313" key="1">
    <source>
        <dbReference type="EnsemblMetazoa" id="tetur31g00040.1"/>
    </source>
</evidence>
<dbReference type="HOGENOM" id="CLU_1789332_0_0_1"/>
<dbReference type="EMBL" id="CAEY01000250">
    <property type="status" value="NOT_ANNOTATED_CDS"/>
    <property type="molecule type" value="Genomic_DNA"/>
</dbReference>
<reference evidence="1" key="2">
    <citation type="submission" date="2015-06" db="UniProtKB">
        <authorList>
            <consortium name="EnsemblMetazoa"/>
        </authorList>
    </citation>
    <scope>IDENTIFICATION</scope>
</reference>
<dbReference type="AlphaFoldDB" id="T1L107"/>
<dbReference type="EnsemblMetazoa" id="tetur15g04080.1">
    <property type="protein sequence ID" value="tetur15g04080.1"/>
    <property type="gene ID" value="tetur15g04080"/>
</dbReference>
<keyword evidence="2" id="KW-1185">Reference proteome</keyword>
<proteinExistence type="predicted"/>
<sequence length="145" mass="16835">MADSNSDPNVIKQSVHYQGLDFPCKILEKVKKDNTEYGLVQVNPYYERMDYLCTAGEEIPTAKTMKKKYKCVDQLIANSKKKDSNVKYQCPYCLEIISARKDTCDRHIDGRLDYASICKERIKVEPDRTNKGIKRPIMVVYEIEK</sequence>
<organism evidence="1 2">
    <name type="scientific">Tetranychus urticae</name>
    <name type="common">Two-spotted spider mite</name>
    <dbReference type="NCBI Taxonomy" id="32264"/>
    <lineage>
        <taxon>Eukaryota</taxon>
        <taxon>Metazoa</taxon>
        <taxon>Ecdysozoa</taxon>
        <taxon>Arthropoda</taxon>
        <taxon>Chelicerata</taxon>
        <taxon>Arachnida</taxon>
        <taxon>Acari</taxon>
        <taxon>Acariformes</taxon>
        <taxon>Trombidiformes</taxon>
        <taxon>Prostigmata</taxon>
        <taxon>Eleutherengona</taxon>
        <taxon>Raphignathae</taxon>
        <taxon>Tetranychoidea</taxon>
        <taxon>Tetranychidae</taxon>
        <taxon>Tetranychus</taxon>
    </lineage>
</organism>